<evidence type="ECO:0000256" key="2">
    <source>
        <dbReference type="ARBA" id="ARBA00008335"/>
    </source>
</evidence>
<dbReference type="InterPro" id="IPR051788">
    <property type="entry name" value="MFS_Transporter"/>
</dbReference>
<dbReference type="PANTHER" id="PTHR23514:SF3">
    <property type="entry name" value="BYPASS OF STOP CODON PROTEIN 6"/>
    <property type="match status" value="1"/>
</dbReference>
<dbReference type="SUPFAM" id="SSF103473">
    <property type="entry name" value="MFS general substrate transporter"/>
    <property type="match status" value="1"/>
</dbReference>
<dbReference type="GO" id="GO:0016020">
    <property type="term" value="C:membrane"/>
    <property type="evidence" value="ECO:0007669"/>
    <property type="project" value="TreeGrafter"/>
</dbReference>
<feature type="transmembrane region" description="Helical" evidence="7">
    <location>
        <begin position="38"/>
        <end position="58"/>
    </location>
</feature>
<dbReference type="Gene3D" id="1.20.1250.20">
    <property type="entry name" value="MFS general substrate transporter like domains"/>
    <property type="match status" value="1"/>
</dbReference>
<protein>
    <submittedName>
        <fullName evidence="8">Uncharacterized protein</fullName>
    </submittedName>
</protein>
<reference evidence="8 9" key="1">
    <citation type="submission" date="2016-10" db="EMBL/GenBank/DDBJ databases">
        <title>Genome sequence of the basidiomycete white-rot fungus Trametes pubescens.</title>
        <authorList>
            <person name="Makela M.R."/>
            <person name="Granchi Z."/>
            <person name="Peng M."/>
            <person name="De Vries R.P."/>
            <person name="Grigoriev I."/>
            <person name="Riley R."/>
            <person name="Hilden K."/>
        </authorList>
    </citation>
    <scope>NUCLEOTIDE SEQUENCE [LARGE SCALE GENOMIC DNA]</scope>
    <source>
        <strain evidence="8 9">FBCC735</strain>
    </source>
</reference>
<dbReference type="OrthoDB" id="413079at2759"/>
<dbReference type="GO" id="GO:0012505">
    <property type="term" value="C:endomembrane system"/>
    <property type="evidence" value="ECO:0007669"/>
    <property type="project" value="UniProtKB-SubCell"/>
</dbReference>
<evidence type="ECO:0000256" key="3">
    <source>
        <dbReference type="ARBA" id="ARBA00022448"/>
    </source>
</evidence>
<keyword evidence="9" id="KW-1185">Reference proteome</keyword>
<evidence type="ECO:0000256" key="4">
    <source>
        <dbReference type="ARBA" id="ARBA00022692"/>
    </source>
</evidence>
<evidence type="ECO:0000256" key="6">
    <source>
        <dbReference type="ARBA" id="ARBA00023136"/>
    </source>
</evidence>
<dbReference type="Proteomes" id="UP000184267">
    <property type="component" value="Unassembled WGS sequence"/>
</dbReference>
<proteinExistence type="inferred from homology"/>
<keyword evidence="6 7" id="KW-0472">Membrane</keyword>
<name>A0A1M2W805_TRAPU</name>
<evidence type="ECO:0000256" key="7">
    <source>
        <dbReference type="SAM" id="Phobius"/>
    </source>
</evidence>
<dbReference type="InterPro" id="IPR036259">
    <property type="entry name" value="MFS_trans_sf"/>
</dbReference>
<comment type="similarity">
    <text evidence="2">Belongs to the major facilitator superfamily.</text>
</comment>
<gene>
    <name evidence="8" type="ORF">TRAPUB_11720</name>
</gene>
<organism evidence="8 9">
    <name type="scientific">Trametes pubescens</name>
    <name type="common">White-rot fungus</name>
    <dbReference type="NCBI Taxonomy" id="154538"/>
    <lineage>
        <taxon>Eukaryota</taxon>
        <taxon>Fungi</taxon>
        <taxon>Dikarya</taxon>
        <taxon>Basidiomycota</taxon>
        <taxon>Agaricomycotina</taxon>
        <taxon>Agaricomycetes</taxon>
        <taxon>Polyporales</taxon>
        <taxon>Polyporaceae</taxon>
        <taxon>Trametes</taxon>
    </lineage>
</organism>
<keyword evidence="3" id="KW-0813">Transport</keyword>
<feature type="transmembrane region" description="Helical" evidence="7">
    <location>
        <begin position="210"/>
        <end position="233"/>
    </location>
</feature>
<dbReference type="OMA" id="GIRWANF"/>
<accession>A0A1M2W805</accession>
<evidence type="ECO:0000256" key="1">
    <source>
        <dbReference type="ARBA" id="ARBA00004127"/>
    </source>
</evidence>
<dbReference type="PANTHER" id="PTHR23514">
    <property type="entry name" value="BYPASS OF STOP CODON PROTEIN 6"/>
    <property type="match status" value="1"/>
</dbReference>
<feature type="transmembrane region" description="Helical" evidence="7">
    <location>
        <begin position="12"/>
        <end position="32"/>
    </location>
</feature>
<feature type="transmembrane region" description="Helical" evidence="7">
    <location>
        <begin position="70"/>
        <end position="91"/>
    </location>
</feature>
<keyword evidence="5 7" id="KW-1133">Transmembrane helix</keyword>
<keyword evidence="4 7" id="KW-0812">Transmembrane</keyword>
<evidence type="ECO:0000256" key="5">
    <source>
        <dbReference type="ARBA" id="ARBA00022989"/>
    </source>
</evidence>
<sequence>MGSERGFASMMIAYVISAFARSFVAATLNVYVPFVAKGGLGFLYGFNSVGSFVAPLVCQSIIATGIRWANFYFGSLVLSALNTSFIVYAFWPTQGELKGDAELASQLYRTAVAASDAASSFVATPGRSPTSSTAPMVRKKDALGPRSYTTALKNLQMWAAAIFACIYSGSESATQGFIVVYLLGTRHANPNTVGYVTSGFWGGMAISRCVWGYLGHIFYTVVAFVMHLLILLVPSFVENAISTAVIGAVYGPIFPSNLDSARDLLPTEVHLVSLAVM</sequence>
<dbReference type="AlphaFoldDB" id="A0A1M2W805"/>
<evidence type="ECO:0000313" key="8">
    <source>
        <dbReference type="EMBL" id="OJT15995.1"/>
    </source>
</evidence>
<comment type="subcellular location">
    <subcellularLocation>
        <location evidence="1">Endomembrane system</location>
        <topology evidence="1">Multi-pass membrane protein</topology>
    </subcellularLocation>
</comment>
<comment type="caution">
    <text evidence="8">The sequence shown here is derived from an EMBL/GenBank/DDBJ whole genome shotgun (WGS) entry which is preliminary data.</text>
</comment>
<evidence type="ECO:0000313" key="9">
    <source>
        <dbReference type="Proteomes" id="UP000184267"/>
    </source>
</evidence>
<dbReference type="EMBL" id="MNAD01000005">
    <property type="protein sequence ID" value="OJT15995.1"/>
    <property type="molecule type" value="Genomic_DNA"/>
</dbReference>